<proteinExistence type="predicted"/>
<gene>
    <name evidence="2" type="ORF">GCM10025874_14600</name>
</gene>
<dbReference type="PROSITE" id="PS50943">
    <property type="entry name" value="HTH_CROC1"/>
    <property type="match status" value="1"/>
</dbReference>
<evidence type="ECO:0000313" key="3">
    <source>
        <dbReference type="Proteomes" id="UP001157160"/>
    </source>
</evidence>
<protein>
    <recommendedName>
        <fullName evidence="1">HTH cro/C1-type domain-containing protein</fullName>
    </recommendedName>
</protein>
<dbReference type="Pfam" id="PF01381">
    <property type="entry name" value="HTH_3"/>
    <property type="match status" value="1"/>
</dbReference>
<dbReference type="InterPro" id="IPR010982">
    <property type="entry name" value="Lambda_DNA-bd_dom_sf"/>
</dbReference>
<dbReference type="SUPFAM" id="SSF47413">
    <property type="entry name" value="lambda repressor-like DNA-binding domains"/>
    <property type="match status" value="1"/>
</dbReference>
<name>A0AA37UTR4_9MICO</name>
<dbReference type="CDD" id="cd00093">
    <property type="entry name" value="HTH_XRE"/>
    <property type="match status" value="1"/>
</dbReference>
<dbReference type="Gene3D" id="1.10.260.40">
    <property type="entry name" value="lambda repressor-like DNA-binding domains"/>
    <property type="match status" value="1"/>
</dbReference>
<dbReference type="EMBL" id="BSUL01000001">
    <property type="protein sequence ID" value="GMA28207.1"/>
    <property type="molecule type" value="Genomic_DNA"/>
</dbReference>
<sequence>MDDAGGLGQGEALRRHGVRLDGSTAEERRRLAGGILELRRASGMTQEQLASAAAVNRRTVGNIERGAFTPQPDVLRRVLRVLGVPTEADAFEPEVEAWLMMLGGLVSKLPEPRRDQVMRQEIARIAAELRAEPVTDVGGAPQDAPMNEIRYAADAGNALPDEDLRTP</sequence>
<dbReference type="RefSeq" id="WP_284231553.1">
    <property type="nucleotide sequence ID" value="NZ_BSUL01000001.1"/>
</dbReference>
<dbReference type="InterPro" id="IPR001387">
    <property type="entry name" value="Cro/C1-type_HTH"/>
</dbReference>
<accession>A0AA37UTR4</accession>
<organism evidence="2 3">
    <name type="scientific">Arenivirga flava</name>
    <dbReference type="NCBI Taxonomy" id="1930060"/>
    <lineage>
        <taxon>Bacteria</taxon>
        <taxon>Bacillati</taxon>
        <taxon>Actinomycetota</taxon>
        <taxon>Actinomycetes</taxon>
        <taxon>Micrococcales</taxon>
        <taxon>Microbacteriaceae</taxon>
        <taxon>Arenivirga</taxon>
    </lineage>
</organism>
<dbReference type="AlphaFoldDB" id="A0AA37UTR4"/>
<reference evidence="2 3" key="1">
    <citation type="journal article" date="2014" name="Int. J. Syst. Evol. Microbiol.">
        <title>Complete genome sequence of Corynebacterium casei LMG S-19264T (=DSM 44701T), isolated from a smear-ripened cheese.</title>
        <authorList>
            <consortium name="US DOE Joint Genome Institute (JGI-PGF)"/>
            <person name="Walter F."/>
            <person name="Albersmeier A."/>
            <person name="Kalinowski J."/>
            <person name="Ruckert C."/>
        </authorList>
    </citation>
    <scope>NUCLEOTIDE SEQUENCE [LARGE SCALE GENOMIC DNA]</scope>
    <source>
        <strain evidence="2 3">NBRC 112289</strain>
    </source>
</reference>
<comment type="caution">
    <text evidence="2">The sequence shown here is derived from an EMBL/GenBank/DDBJ whole genome shotgun (WGS) entry which is preliminary data.</text>
</comment>
<dbReference type="SMART" id="SM00530">
    <property type="entry name" value="HTH_XRE"/>
    <property type="match status" value="1"/>
</dbReference>
<dbReference type="GO" id="GO:0003677">
    <property type="term" value="F:DNA binding"/>
    <property type="evidence" value="ECO:0007669"/>
    <property type="project" value="InterPro"/>
</dbReference>
<feature type="domain" description="HTH cro/C1-type" evidence="1">
    <location>
        <begin position="35"/>
        <end position="91"/>
    </location>
</feature>
<evidence type="ECO:0000313" key="2">
    <source>
        <dbReference type="EMBL" id="GMA28207.1"/>
    </source>
</evidence>
<keyword evidence="3" id="KW-1185">Reference proteome</keyword>
<evidence type="ECO:0000259" key="1">
    <source>
        <dbReference type="PROSITE" id="PS50943"/>
    </source>
</evidence>
<dbReference type="Proteomes" id="UP001157160">
    <property type="component" value="Unassembled WGS sequence"/>
</dbReference>